<dbReference type="EMBL" id="KV921293">
    <property type="protein sequence ID" value="ORE20517.1"/>
    <property type="molecule type" value="Genomic_DNA"/>
</dbReference>
<dbReference type="AlphaFoldDB" id="A0A1X0S847"/>
<name>A0A1X0S847_RHIZD</name>
<dbReference type="Proteomes" id="UP000242381">
    <property type="component" value="Unassembled WGS sequence"/>
</dbReference>
<dbReference type="VEuPathDB" id="FungiDB:BCV72DRAFT_327657"/>
<proteinExistence type="predicted"/>
<evidence type="ECO:0000313" key="1">
    <source>
        <dbReference type="EMBL" id="ORE20517.1"/>
    </source>
</evidence>
<protein>
    <submittedName>
        <fullName evidence="1">Uncharacterized protein</fullName>
    </submittedName>
</protein>
<evidence type="ECO:0000313" key="2">
    <source>
        <dbReference type="Proteomes" id="UP000242381"/>
    </source>
</evidence>
<sequence length="161" mass="18428">MSYNHRLYGILALPAYIYQTRQLNEFVIRVYRDEDIANSLKFKAYINKQKGTQEIVKRLFDNSKKYGTSSIVGAKDQNPNKIKQVPLPPADLPSSSQQKRIIVFGNDSFVNEEYTLSLKCEPCGTVWNRDVNSALNTYGIFVYKSKHDNESPPAFKRPSKA</sequence>
<accession>A0A1X0S847</accession>
<gene>
    <name evidence="1" type="ORF">BCV71DRAFT_280349</name>
</gene>
<reference evidence="1 2" key="1">
    <citation type="journal article" date="2016" name="Proc. Natl. Acad. Sci. U.S.A.">
        <title>Lipid metabolic changes in an early divergent fungus govern the establishment of a mutualistic symbiosis with endobacteria.</title>
        <authorList>
            <person name="Lastovetsky O.A."/>
            <person name="Gaspar M.L."/>
            <person name="Mondo S.J."/>
            <person name="LaButti K.M."/>
            <person name="Sandor L."/>
            <person name="Grigoriev I.V."/>
            <person name="Henry S.A."/>
            <person name="Pawlowska T.E."/>
        </authorList>
    </citation>
    <scope>NUCLEOTIDE SEQUENCE [LARGE SCALE GENOMIC DNA]</scope>
    <source>
        <strain evidence="1 2">ATCC 11559</strain>
    </source>
</reference>
<organism evidence="1 2">
    <name type="scientific">Rhizopus microsporus</name>
    <dbReference type="NCBI Taxonomy" id="58291"/>
    <lineage>
        <taxon>Eukaryota</taxon>
        <taxon>Fungi</taxon>
        <taxon>Fungi incertae sedis</taxon>
        <taxon>Mucoromycota</taxon>
        <taxon>Mucoromycotina</taxon>
        <taxon>Mucoromycetes</taxon>
        <taxon>Mucorales</taxon>
        <taxon>Mucorineae</taxon>
        <taxon>Rhizopodaceae</taxon>
        <taxon>Rhizopus</taxon>
    </lineage>
</organism>